<gene>
    <name evidence="9" type="ORF">GA0070622_2911</name>
</gene>
<evidence type="ECO:0000259" key="8">
    <source>
        <dbReference type="PROSITE" id="PS50850"/>
    </source>
</evidence>
<evidence type="ECO:0000256" key="5">
    <source>
        <dbReference type="ARBA" id="ARBA00023136"/>
    </source>
</evidence>
<feature type="transmembrane region" description="Helical" evidence="7">
    <location>
        <begin position="161"/>
        <end position="183"/>
    </location>
</feature>
<dbReference type="SUPFAM" id="SSF103473">
    <property type="entry name" value="MFS general substrate transporter"/>
    <property type="match status" value="1"/>
</dbReference>
<dbReference type="GO" id="GO:0022857">
    <property type="term" value="F:transmembrane transporter activity"/>
    <property type="evidence" value="ECO:0007669"/>
    <property type="project" value="InterPro"/>
</dbReference>
<evidence type="ECO:0000256" key="6">
    <source>
        <dbReference type="SAM" id="MobiDB-lite"/>
    </source>
</evidence>
<evidence type="ECO:0000256" key="4">
    <source>
        <dbReference type="ARBA" id="ARBA00022989"/>
    </source>
</evidence>
<keyword evidence="4 7" id="KW-1133">Transmembrane helix</keyword>
<dbReference type="AlphaFoldDB" id="A0A1A9BA10"/>
<proteinExistence type="predicted"/>
<keyword evidence="3 7" id="KW-0812">Transmembrane</keyword>
<protein>
    <submittedName>
        <fullName evidence="9">Predicted arabinose efflux permease, MFS family</fullName>
    </submittedName>
</protein>
<feature type="transmembrane region" description="Helical" evidence="7">
    <location>
        <begin position="239"/>
        <end position="261"/>
    </location>
</feature>
<feature type="compositionally biased region" description="Low complexity" evidence="6">
    <location>
        <begin position="394"/>
        <end position="408"/>
    </location>
</feature>
<dbReference type="RefSeq" id="WP_091573764.1">
    <property type="nucleotide sequence ID" value="NZ_FLRH01000003.1"/>
</dbReference>
<dbReference type="STRING" id="946078.GA0070622_2911"/>
<dbReference type="Gene3D" id="1.20.1250.20">
    <property type="entry name" value="MFS general substrate transporter like domains"/>
    <property type="match status" value="2"/>
</dbReference>
<evidence type="ECO:0000256" key="1">
    <source>
        <dbReference type="ARBA" id="ARBA00004651"/>
    </source>
</evidence>
<keyword evidence="10" id="KW-1185">Reference proteome</keyword>
<keyword evidence="5 7" id="KW-0472">Membrane</keyword>
<reference evidence="10" key="1">
    <citation type="submission" date="2016-06" db="EMBL/GenBank/DDBJ databases">
        <authorList>
            <person name="Varghese N."/>
            <person name="Submissions Spin"/>
        </authorList>
    </citation>
    <scope>NUCLEOTIDE SEQUENCE [LARGE SCALE GENOMIC DNA]</scope>
    <source>
        <strain evidence="10">DSM 45794</strain>
    </source>
</reference>
<name>A0A1A9BA10_9ACTN</name>
<evidence type="ECO:0000256" key="7">
    <source>
        <dbReference type="SAM" id="Phobius"/>
    </source>
</evidence>
<feature type="transmembrane region" description="Helical" evidence="7">
    <location>
        <begin position="133"/>
        <end position="155"/>
    </location>
</feature>
<dbReference type="GO" id="GO:0005886">
    <property type="term" value="C:plasma membrane"/>
    <property type="evidence" value="ECO:0007669"/>
    <property type="project" value="UniProtKB-SubCell"/>
</dbReference>
<feature type="transmembrane region" description="Helical" evidence="7">
    <location>
        <begin position="268"/>
        <end position="287"/>
    </location>
</feature>
<feature type="domain" description="Major facilitator superfamily (MFS) profile" evidence="8">
    <location>
        <begin position="9"/>
        <end position="380"/>
    </location>
</feature>
<sequence length="442" mass="44687">MRRGRAAGALIGLSGGTFLYTTAEALPIGLLLPMAGDLAVSPPQVGMLVTAYGAVVMVASVPLTALVRGVPRRRLLSALLAGFVLSTAVTALTSTFALLLVARMVTATTHALFWAVVVPAAAELFRPALRGRVVAVVFAGGTVALALGVPAGTWLGDRAGWRASFLATAGLGAVVFVVVAALLPSTRPEDGHAARGATPDARRFWLLVAMAVLATAGAIAAYTYVALFVTEVSGFSPASVGAILFARGIASVLGILAIGALLDRSPWLALLTTVALQSAALLGLYTFGQRPSVSVGLIALAGLAFAAFTATLGGLVLQVAPGRSDLAAATVSAAVNVGITAGAFVGGLALPSHGVRATVLIGALLGVAALVLALGERLIRPAPRPSRGAVPEIGRAGTGPRRPGPTSRSTRRMTRSPPTARSGRDRVPGAEPSLRLRNPRVG</sequence>
<dbReference type="OrthoDB" id="4335859at2"/>
<dbReference type="InterPro" id="IPR036259">
    <property type="entry name" value="MFS_trans_sf"/>
</dbReference>
<dbReference type="InterPro" id="IPR011701">
    <property type="entry name" value="MFS"/>
</dbReference>
<dbReference type="PROSITE" id="PS50850">
    <property type="entry name" value="MFS"/>
    <property type="match status" value="1"/>
</dbReference>
<dbReference type="EMBL" id="FLRH01000003">
    <property type="protein sequence ID" value="SBT65896.1"/>
    <property type="molecule type" value="Genomic_DNA"/>
</dbReference>
<feature type="transmembrane region" description="Helical" evidence="7">
    <location>
        <begin position="326"/>
        <end position="349"/>
    </location>
</feature>
<feature type="region of interest" description="Disordered" evidence="6">
    <location>
        <begin position="384"/>
        <end position="442"/>
    </location>
</feature>
<feature type="transmembrane region" description="Helical" evidence="7">
    <location>
        <begin position="79"/>
        <end position="101"/>
    </location>
</feature>
<feature type="transmembrane region" description="Helical" evidence="7">
    <location>
        <begin position="293"/>
        <end position="317"/>
    </location>
</feature>
<evidence type="ECO:0000256" key="2">
    <source>
        <dbReference type="ARBA" id="ARBA00022475"/>
    </source>
</evidence>
<comment type="subcellular location">
    <subcellularLocation>
        <location evidence="1">Cell membrane</location>
        <topology evidence="1">Multi-pass membrane protein</topology>
    </subcellularLocation>
</comment>
<dbReference type="PANTHER" id="PTHR43124:SF3">
    <property type="entry name" value="CHLORAMPHENICOL EFFLUX PUMP RV0191"/>
    <property type="match status" value="1"/>
</dbReference>
<dbReference type="InterPro" id="IPR050189">
    <property type="entry name" value="MFS_Efflux_Transporters"/>
</dbReference>
<feature type="transmembrane region" description="Helical" evidence="7">
    <location>
        <begin position="49"/>
        <end position="67"/>
    </location>
</feature>
<accession>A0A1A9BA10</accession>
<dbReference type="Proteomes" id="UP000199558">
    <property type="component" value="Unassembled WGS sequence"/>
</dbReference>
<evidence type="ECO:0000313" key="9">
    <source>
        <dbReference type="EMBL" id="SBT65896.1"/>
    </source>
</evidence>
<feature type="transmembrane region" description="Helical" evidence="7">
    <location>
        <begin position="355"/>
        <end position="374"/>
    </location>
</feature>
<evidence type="ECO:0000313" key="10">
    <source>
        <dbReference type="Proteomes" id="UP000199558"/>
    </source>
</evidence>
<feature type="transmembrane region" description="Helical" evidence="7">
    <location>
        <begin position="204"/>
        <end position="227"/>
    </location>
</feature>
<dbReference type="PANTHER" id="PTHR43124">
    <property type="entry name" value="PURINE EFFLUX PUMP PBUE"/>
    <property type="match status" value="1"/>
</dbReference>
<keyword evidence="2" id="KW-1003">Cell membrane</keyword>
<dbReference type="Pfam" id="PF07690">
    <property type="entry name" value="MFS_1"/>
    <property type="match status" value="1"/>
</dbReference>
<feature type="transmembrane region" description="Helical" evidence="7">
    <location>
        <begin position="107"/>
        <end position="126"/>
    </location>
</feature>
<dbReference type="InterPro" id="IPR020846">
    <property type="entry name" value="MFS_dom"/>
</dbReference>
<evidence type="ECO:0000256" key="3">
    <source>
        <dbReference type="ARBA" id="ARBA00022692"/>
    </source>
</evidence>
<organism evidence="9 10">
    <name type="scientific">Micromonospora sediminicola</name>
    <dbReference type="NCBI Taxonomy" id="946078"/>
    <lineage>
        <taxon>Bacteria</taxon>
        <taxon>Bacillati</taxon>
        <taxon>Actinomycetota</taxon>
        <taxon>Actinomycetes</taxon>
        <taxon>Micromonosporales</taxon>
        <taxon>Micromonosporaceae</taxon>
        <taxon>Micromonospora</taxon>
    </lineage>
</organism>
<dbReference type="CDD" id="cd17324">
    <property type="entry name" value="MFS_NepI_like"/>
    <property type="match status" value="1"/>
</dbReference>